<evidence type="ECO:0000313" key="2">
    <source>
        <dbReference type="Proteomes" id="UP000253688"/>
    </source>
</evidence>
<dbReference type="Proteomes" id="UP000253688">
    <property type="component" value="Unassembled WGS sequence"/>
</dbReference>
<evidence type="ECO:0000313" key="1">
    <source>
        <dbReference type="EMBL" id="RBA46162.1"/>
    </source>
</evidence>
<accession>A0A365PHE6</accession>
<gene>
    <name evidence="1" type="ORF">DC346_10910</name>
</gene>
<reference evidence="1 2" key="1">
    <citation type="submission" date="2018-04" db="EMBL/GenBank/DDBJ databases">
        <title>Acinetobacter junii Genome sequencing and assembly.</title>
        <authorList>
            <person name="Su J."/>
            <person name="Rensing C."/>
            <person name="Mazhar H.S."/>
        </authorList>
    </citation>
    <scope>NUCLEOTIDE SEQUENCE [LARGE SCALE GENOMIC DNA]</scope>
    <source>
        <strain evidence="1 2">SC22</strain>
    </source>
</reference>
<dbReference type="AlphaFoldDB" id="A0A365PHE6"/>
<proteinExistence type="predicted"/>
<comment type="caution">
    <text evidence="1">The sequence shown here is derived from an EMBL/GenBank/DDBJ whole genome shotgun (WGS) entry which is preliminary data.</text>
</comment>
<dbReference type="EMBL" id="QEWH01000064">
    <property type="protein sequence ID" value="RBA46162.1"/>
    <property type="molecule type" value="Genomic_DNA"/>
</dbReference>
<protein>
    <submittedName>
        <fullName evidence="1">Uncharacterized protein</fullName>
    </submittedName>
</protein>
<sequence length="62" mass="7396">MQRRHPCRLCSCLALLSKRCFEIAQDEPSVQQKNVTLDLSKVKSTYYRSLITFERFHSRTKF</sequence>
<organism evidence="1 2">
    <name type="scientific">Acinetobacter junii</name>
    <dbReference type="NCBI Taxonomy" id="40215"/>
    <lineage>
        <taxon>Bacteria</taxon>
        <taxon>Pseudomonadati</taxon>
        <taxon>Pseudomonadota</taxon>
        <taxon>Gammaproteobacteria</taxon>
        <taxon>Moraxellales</taxon>
        <taxon>Moraxellaceae</taxon>
        <taxon>Acinetobacter</taxon>
    </lineage>
</organism>
<name>A0A365PHE6_ACIJU</name>